<proteinExistence type="predicted"/>
<name>A0ABR3EW97_9AGAR</name>
<dbReference type="EMBL" id="JBAHYK010001684">
    <property type="protein sequence ID" value="KAL0567072.1"/>
    <property type="molecule type" value="Genomic_DNA"/>
</dbReference>
<sequence>MFLQSVDLNDQEKAEINAYTDRLTFDLKKYLDDNLARCAEILSRRDPNFIQFRAFIDGLTDTWLYVHIPAEWRIWPIKKIRWLRLSMSRRFIRYFDWRLQTTAGLVRIARGVLPLAPPPSPASSRPPSPAPVQLSLEPFIQLLQDSVNE</sequence>
<dbReference type="Proteomes" id="UP001465976">
    <property type="component" value="Unassembled WGS sequence"/>
</dbReference>
<reference evidence="1 2" key="1">
    <citation type="submission" date="2024-02" db="EMBL/GenBank/DDBJ databases">
        <title>A draft genome for the cacao thread blight pathogen Marasmius crinis-equi.</title>
        <authorList>
            <person name="Cohen S.P."/>
            <person name="Baruah I.K."/>
            <person name="Amoako-Attah I."/>
            <person name="Bukari Y."/>
            <person name="Meinhardt L.W."/>
            <person name="Bailey B.A."/>
        </authorList>
    </citation>
    <scope>NUCLEOTIDE SEQUENCE [LARGE SCALE GENOMIC DNA]</scope>
    <source>
        <strain evidence="1 2">GH-76</strain>
    </source>
</reference>
<evidence type="ECO:0000313" key="1">
    <source>
        <dbReference type="EMBL" id="KAL0567072.1"/>
    </source>
</evidence>
<keyword evidence="2" id="KW-1185">Reference proteome</keyword>
<organism evidence="1 2">
    <name type="scientific">Marasmius crinis-equi</name>
    <dbReference type="NCBI Taxonomy" id="585013"/>
    <lineage>
        <taxon>Eukaryota</taxon>
        <taxon>Fungi</taxon>
        <taxon>Dikarya</taxon>
        <taxon>Basidiomycota</taxon>
        <taxon>Agaricomycotina</taxon>
        <taxon>Agaricomycetes</taxon>
        <taxon>Agaricomycetidae</taxon>
        <taxon>Agaricales</taxon>
        <taxon>Marasmiineae</taxon>
        <taxon>Marasmiaceae</taxon>
        <taxon>Marasmius</taxon>
    </lineage>
</organism>
<evidence type="ECO:0000313" key="2">
    <source>
        <dbReference type="Proteomes" id="UP001465976"/>
    </source>
</evidence>
<protein>
    <submittedName>
        <fullName evidence="1">Uncharacterized protein</fullName>
    </submittedName>
</protein>
<accession>A0ABR3EW97</accession>
<comment type="caution">
    <text evidence="1">The sequence shown here is derived from an EMBL/GenBank/DDBJ whole genome shotgun (WGS) entry which is preliminary data.</text>
</comment>
<gene>
    <name evidence="1" type="ORF">V5O48_014924</name>
</gene>